<keyword evidence="3" id="KW-0809">Transit peptide</keyword>
<comment type="similarity">
    <text evidence="2 6">Belongs to the complex I LYR family. SDHAF3 subfamily.</text>
</comment>
<evidence type="ECO:0000256" key="4">
    <source>
        <dbReference type="ARBA" id="ARBA00023128"/>
    </source>
</evidence>
<keyword evidence="5 6" id="KW-0143">Chaperone</keyword>
<dbReference type="PANTHER" id="PTHR13137:SF6">
    <property type="entry name" value="SUCCINATE DEHYDROGENASE ASSEMBLY FACTOR 3, MITOCHONDRIAL"/>
    <property type="match status" value="1"/>
</dbReference>
<dbReference type="GO" id="GO:0005758">
    <property type="term" value="C:mitochondrial intermembrane space"/>
    <property type="evidence" value="ECO:0007669"/>
    <property type="project" value="TreeGrafter"/>
</dbReference>
<keyword evidence="8" id="KW-1185">Reference proteome</keyword>
<dbReference type="EMBL" id="GGMS01002933">
    <property type="protein sequence ID" value="MBY72136.1"/>
    <property type="molecule type" value="Transcribed_RNA"/>
</dbReference>
<dbReference type="RefSeq" id="XP_025425646.1">
    <property type="nucleotide sequence ID" value="XM_025569861.1"/>
</dbReference>
<reference evidence="9" key="2">
    <citation type="submission" date="2025-04" db="UniProtKB">
        <authorList>
            <consortium name="RefSeq"/>
        </authorList>
    </citation>
    <scope>IDENTIFICATION</scope>
    <source>
        <tissue evidence="9">Whole body</tissue>
    </source>
</reference>
<dbReference type="GO" id="GO:0034553">
    <property type="term" value="P:mitochondrial respiratory chain complex II assembly"/>
    <property type="evidence" value="ECO:0007669"/>
    <property type="project" value="UniProtKB-UniRule"/>
</dbReference>
<evidence type="ECO:0000313" key="8">
    <source>
        <dbReference type="Proteomes" id="UP000694846"/>
    </source>
</evidence>
<organism evidence="7">
    <name type="scientific">Sipha flava</name>
    <name type="common">yellow sugarcane aphid</name>
    <dbReference type="NCBI Taxonomy" id="143950"/>
    <lineage>
        <taxon>Eukaryota</taxon>
        <taxon>Metazoa</taxon>
        <taxon>Ecdysozoa</taxon>
        <taxon>Arthropoda</taxon>
        <taxon>Hexapoda</taxon>
        <taxon>Insecta</taxon>
        <taxon>Pterygota</taxon>
        <taxon>Neoptera</taxon>
        <taxon>Paraneoptera</taxon>
        <taxon>Hemiptera</taxon>
        <taxon>Sternorrhyncha</taxon>
        <taxon>Aphidomorpha</taxon>
        <taxon>Aphidoidea</taxon>
        <taxon>Aphididae</taxon>
        <taxon>Sipha</taxon>
    </lineage>
</organism>
<dbReference type="AlphaFoldDB" id="A0A2S2Q373"/>
<reference evidence="7" key="1">
    <citation type="submission" date="2018-04" db="EMBL/GenBank/DDBJ databases">
        <title>Transcriptome assembly of Sipha flava.</title>
        <authorList>
            <person name="Scully E.D."/>
            <person name="Geib S.M."/>
            <person name="Palmer N.A."/>
            <person name="Koch K."/>
            <person name="Bradshaw J."/>
            <person name="Heng-Moss T."/>
            <person name="Sarath G."/>
        </authorList>
    </citation>
    <scope>NUCLEOTIDE SEQUENCE</scope>
</reference>
<dbReference type="PANTHER" id="PTHR13137">
    <property type="entry name" value="DC11 ACN9 HOMOLOG"/>
    <property type="match status" value="1"/>
</dbReference>
<gene>
    <name evidence="7" type="primary">Acn9</name>
    <name evidence="9" type="synonym">LOC112694412</name>
    <name evidence="7" type="ORF">g.107063</name>
</gene>
<evidence type="ECO:0000256" key="6">
    <source>
        <dbReference type="RuleBase" id="RU368039"/>
    </source>
</evidence>
<proteinExistence type="inferred from homology"/>
<dbReference type="GO" id="GO:0005759">
    <property type="term" value="C:mitochondrial matrix"/>
    <property type="evidence" value="ECO:0007669"/>
    <property type="project" value="UniProtKB-SubCell"/>
</dbReference>
<keyword evidence="4 6" id="KW-0496">Mitochondrion</keyword>
<evidence type="ECO:0000256" key="5">
    <source>
        <dbReference type="ARBA" id="ARBA00023186"/>
    </source>
</evidence>
<accession>A0A2S2Q373</accession>
<sequence length="126" mass="14828">MVKLNHVQRVRILYKTILRLHRGLPKELQELGQTYVRDEFRRHKNCNPKEAQIFMIEWSKYTLTLSEQLLKNAKANIGFGKNLSTQEGVLDSFTDDQIVQLYNMLKETTGIQDKTIEFELSTQNKK</sequence>
<dbReference type="Proteomes" id="UP000694846">
    <property type="component" value="Unplaced"/>
</dbReference>
<evidence type="ECO:0000313" key="7">
    <source>
        <dbReference type="EMBL" id="MBY72136.1"/>
    </source>
</evidence>
<comment type="subcellular location">
    <subcellularLocation>
        <location evidence="1 6">Mitochondrion matrix</location>
    </subcellularLocation>
</comment>
<dbReference type="Pfam" id="PF13233">
    <property type="entry name" value="Complex1_LYR_2"/>
    <property type="match status" value="1"/>
</dbReference>
<comment type="subunit">
    <text evidence="6">Interacts with the iron-sulfur protein subunit within the SDH catalytic dimer.</text>
</comment>
<dbReference type="InterPro" id="IPR008381">
    <property type="entry name" value="SDHAF3/Sdh7"/>
</dbReference>
<dbReference type="GO" id="GO:0006105">
    <property type="term" value="P:succinate metabolic process"/>
    <property type="evidence" value="ECO:0007669"/>
    <property type="project" value="TreeGrafter"/>
</dbReference>
<dbReference type="CDD" id="cd20270">
    <property type="entry name" value="Complex1_LYR_SDHAF3_LYRM10"/>
    <property type="match status" value="1"/>
</dbReference>
<name>A0A2S2Q373_9HEMI</name>
<evidence type="ECO:0000256" key="3">
    <source>
        <dbReference type="ARBA" id="ARBA00022946"/>
    </source>
</evidence>
<evidence type="ECO:0000313" key="9">
    <source>
        <dbReference type="RefSeq" id="XP_025425646.1"/>
    </source>
</evidence>
<comment type="function">
    <text evidence="6">Plays an essential role in the assembly of succinate dehydrogenase (SDH), an enzyme complex (also referred to as respiratory complex II) that is a component of both the tricarboxylic acid (TCA) cycle and the mitochondrial electron transport chain, and which couples the oxidation of succinate to fumarate with the reduction of ubiquinone (coenzyme Q) to ubiquinol. Promotes maturation of the iron-sulfur protein subunit of the SDH catalytic dimer, protecting it from the deleterious effects of oxidants. May act together with SDHAF1.</text>
</comment>
<evidence type="ECO:0000256" key="2">
    <source>
        <dbReference type="ARBA" id="ARBA00006020"/>
    </source>
</evidence>
<dbReference type="OrthoDB" id="278329at2759"/>
<protein>
    <recommendedName>
        <fullName evidence="6">Succinate dehydrogenase assembly factor 3</fullName>
        <shortName evidence="6">SDH assembly factor 3</shortName>
        <shortName evidence="6">SDHAF3</shortName>
    </recommendedName>
</protein>
<evidence type="ECO:0000256" key="1">
    <source>
        <dbReference type="ARBA" id="ARBA00004305"/>
    </source>
</evidence>